<evidence type="ECO:0000256" key="2">
    <source>
        <dbReference type="ARBA" id="ARBA00023125"/>
    </source>
</evidence>
<keyword evidence="3" id="KW-0804">Transcription</keyword>
<dbReference type="Proteomes" id="UP000422989">
    <property type="component" value="Chromosome"/>
</dbReference>
<evidence type="ECO:0000256" key="3">
    <source>
        <dbReference type="ARBA" id="ARBA00023163"/>
    </source>
</evidence>
<keyword evidence="7" id="KW-1185">Reference proteome</keyword>
<dbReference type="Pfam" id="PF00440">
    <property type="entry name" value="TetR_N"/>
    <property type="match status" value="1"/>
</dbReference>
<dbReference type="KEGG" id="moj:D7D94_04290"/>
<organism evidence="6 7">
    <name type="scientific">Microbacterium oryzae</name>
    <dbReference type="NCBI Taxonomy" id="743009"/>
    <lineage>
        <taxon>Bacteria</taxon>
        <taxon>Bacillati</taxon>
        <taxon>Actinomycetota</taxon>
        <taxon>Actinomycetes</taxon>
        <taxon>Micrococcales</taxon>
        <taxon>Microbacteriaceae</taxon>
        <taxon>Microbacterium</taxon>
    </lineage>
</organism>
<accession>A0A6I6E5G6</accession>
<evidence type="ECO:0000259" key="5">
    <source>
        <dbReference type="PROSITE" id="PS50977"/>
    </source>
</evidence>
<dbReference type="PROSITE" id="PS50977">
    <property type="entry name" value="HTH_TETR_2"/>
    <property type="match status" value="1"/>
</dbReference>
<dbReference type="PANTHER" id="PTHR30055">
    <property type="entry name" value="HTH-TYPE TRANSCRIPTIONAL REGULATOR RUTR"/>
    <property type="match status" value="1"/>
</dbReference>
<keyword evidence="2 4" id="KW-0238">DNA-binding</keyword>
<protein>
    <submittedName>
        <fullName evidence="6">TetR/AcrR family transcriptional regulator</fullName>
    </submittedName>
</protein>
<dbReference type="GO" id="GO:0003700">
    <property type="term" value="F:DNA-binding transcription factor activity"/>
    <property type="evidence" value="ECO:0007669"/>
    <property type="project" value="TreeGrafter"/>
</dbReference>
<dbReference type="InterPro" id="IPR050109">
    <property type="entry name" value="HTH-type_TetR-like_transc_reg"/>
</dbReference>
<feature type="domain" description="HTH tetR-type" evidence="5">
    <location>
        <begin position="11"/>
        <end position="71"/>
    </location>
</feature>
<dbReference type="AlphaFoldDB" id="A0A6I6E5G6"/>
<proteinExistence type="predicted"/>
<feature type="DNA-binding region" description="H-T-H motif" evidence="4">
    <location>
        <begin position="34"/>
        <end position="53"/>
    </location>
</feature>
<evidence type="ECO:0000256" key="1">
    <source>
        <dbReference type="ARBA" id="ARBA00023015"/>
    </source>
</evidence>
<sequence length="200" mass="20605">MATSRAGRPRASSRETLAEAACELFLEQGFDATSIADIATRAGVSRSSFFNYASSKSGLLWAGLDERLDGLADDLQAPRAPLDTADLHRAILAFADDLRPDPLALAFTHADAMGIAADLEREAAVRMARVAALLSAALRRGGQDPLAADVIGAAYAGAVVSALRHWAHAGPGVSSLRDVVAAALAVAPAVPRRADPPAAG</sequence>
<evidence type="ECO:0000313" key="6">
    <source>
        <dbReference type="EMBL" id="QGU26971.1"/>
    </source>
</evidence>
<name>A0A6I6E5G6_9MICO</name>
<dbReference type="SUPFAM" id="SSF46689">
    <property type="entry name" value="Homeodomain-like"/>
    <property type="match status" value="1"/>
</dbReference>
<dbReference type="GO" id="GO:0000976">
    <property type="term" value="F:transcription cis-regulatory region binding"/>
    <property type="evidence" value="ECO:0007669"/>
    <property type="project" value="TreeGrafter"/>
</dbReference>
<dbReference type="InterPro" id="IPR009057">
    <property type="entry name" value="Homeodomain-like_sf"/>
</dbReference>
<evidence type="ECO:0000313" key="7">
    <source>
        <dbReference type="Proteomes" id="UP000422989"/>
    </source>
</evidence>
<evidence type="ECO:0000256" key="4">
    <source>
        <dbReference type="PROSITE-ProRule" id="PRU00335"/>
    </source>
</evidence>
<dbReference type="RefSeq" id="WP_156241464.1">
    <property type="nucleotide sequence ID" value="NZ_BAAAZL010000002.1"/>
</dbReference>
<dbReference type="OrthoDB" id="956698at2"/>
<dbReference type="InterPro" id="IPR001647">
    <property type="entry name" value="HTH_TetR"/>
</dbReference>
<dbReference type="PRINTS" id="PR00455">
    <property type="entry name" value="HTHTETR"/>
</dbReference>
<gene>
    <name evidence="6" type="ORF">D7D94_04290</name>
</gene>
<reference evidence="6 7" key="1">
    <citation type="submission" date="2018-09" db="EMBL/GenBank/DDBJ databases">
        <title>Whole genome sequencing of Microbacterium oryzae strain MB-10T.</title>
        <authorList>
            <person name="Das S.K."/>
        </authorList>
    </citation>
    <scope>NUCLEOTIDE SEQUENCE [LARGE SCALE GENOMIC DNA]</scope>
    <source>
        <strain evidence="6 7">MB-10</strain>
    </source>
</reference>
<dbReference type="PANTHER" id="PTHR30055:SF238">
    <property type="entry name" value="MYCOFACTOCIN BIOSYNTHESIS TRANSCRIPTIONAL REGULATOR MFTR-RELATED"/>
    <property type="match status" value="1"/>
</dbReference>
<keyword evidence="1" id="KW-0805">Transcription regulation</keyword>
<dbReference type="Gene3D" id="1.10.357.10">
    <property type="entry name" value="Tetracycline Repressor, domain 2"/>
    <property type="match status" value="1"/>
</dbReference>
<dbReference type="EMBL" id="CP032550">
    <property type="protein sequence ID" value="QGU26971.1"/>
    <property type="molecule type" value="Genomic_DNA"/>
</dbReference>